<sequence length="147" mass="16696">MSPIISIIARKVSLLPETYPTVRSKRYEPLWPRRMPCHVRAVDPAVPDWDLAPVHTPHHTKTLLWLNHRQIPTISTFQVLTIGYTLLNSFAFQKAISSVSTMITLYTAKGQKGYSLCRSRMRIAYISSSPSLSITLSDRHVAAFENM</sequence>
<evidence type="ECO:0000313" key="2">
    <source>
        <dbReference type="Proteomes" id="UP000217790"/>
    </source>
</evidence>
<gene>
    <name evidence="1" type="ORF">ARMGADRAFT_1085713</name>
</gene>
<keyword evidence="2" id="KW-1185">Reference proteome</keyword>
<accession>A0A2H3CW98</accession>
<protein>
    <submittedName>
        <fullName evidence="1">Uncharacterized protein</fullName>
    </submittedName>
</protein>
<evidence type="ECO:0000313" key="1">
    <source>
        <dbReference type="EMBL" id="PBK87299.1"/>
    </source>
</evidence>
<dbReference type="EMBL" id="KZ293679">
    <property type="protein sequence ID" value="PBK87299.1"/>
    <property type="molecule type" value="Genomic_DNA"/>
</dbReference>
<dbReference type="InParanoid" id="A0A2H3CW98"/>
<dbReference type="OrthoDB" id="10422687at2759"/>
<organism evidence="1 2">
    <name type="scientific">Armillaria gallica</name>
    <name type="common">Bulbous honey fungus</name>
    <name type="synonym">Armillaria bulbosa</name>
    <dbReference type="NCBI Taxonomy" id="47427"/>
    <lineage>
        <taxon>Eukaryota</taxon>
        <taxon>Fungi</taxon>
        <taxon>Dikarya</taxon>
        <taxon>Basidiomycota</taxon>
        <taxon>Agaricomycotina</taxon>
        <taxon>Agaricomycetes</taxon>
        <taxon>Agaricomycetidae</taxon>
        <taxon>Agaricales</taxon>
        <taxon>Marasmiineae</taxon>
        <taxon>Physalacriaceae</taxon>
        <taxon>Armillaria</taxon>
    </lineage>
</organism>
<dbReference type="Proteomes" id="UP000217790">
    <property type="component" value="Unassembled WGS sequence"/>
</dbReference>
<proteinExistence type="predicted"/>
<dbReference type="AlphaFoldDB" id="A0A2H3CW98"/>
<name>A0A2H3CW98_ARMGA</name>
<reference evidence="2" key="1">
    <citation type="journal article" date="2017" name="Nat. Ecol. Evol.">
        <title>Genome expansion and lineage-specific genetic innovations in the forest pathogenic fungi Armillaria.</title>
        <authorList>
            <person name="Sipos G."/>
            <person name="Prasanna A.N."/>
            <person name="Walter M.C."/>
            <person name="O'Connor E."/>
            <person name="Balint B."/>
            <person name="Krizsan K."/>
            <person name="Kiss B."/>
            <person name="Hess J."/>
            <person name="Varga T."/>
            <person name="Slot J."/>
            <person name="Riley R."/>
            <person name="Boka B."/>
            <person name="Rigling D."/>
            <person name="Barry K."/>
            <person name="Lee J."/>
            <person name="Mihaltcheva S."/>
            <person name="LaButti K."/>
            <person name="Lipzen A."/>
            <person name="Waldron R."/>
            <person name="Moloney N.M."/>
            <person name="Sperisen C."/>
            <person name="Kredics L."/>
            <person name="Vagvoelgyi C."/>
            <person name="Patrignani A."/>
            <person name="Fitzpatrick D."/>
            <person name="Nagy I."/>
            <person name="Doyle S."/>
            <person name="Anderson J.B."/>
            <person name="Grigoriev I.V."/>
            <person name="Gueldener U."/>
            <person name="Muensterkoetter M."/>
            <person name="Nagy L.G."/>
        </authorList>
    </citation>
    <scope>NUCLEOTIDE SEQUENCE [LARGE SCALE GENOMIC DNA]</scope>
    <source>
        <strain evidence="2">Ar21-2</strain>
    </source>
</reference>